<keyword evidence="6 7" id="KW-0472">Membrane</keyword>
<organism evidence="9 10">
    <name type="scientific">Anaerocolumna jejuensis DSM 15929</name>
    <dbReference type="NCBI Taxonomy" id="1121322"/>
    <lineage>
        <taxon>Bacteria</taxon>
        <taxon>Bacillati</taxon>
        <taxon>Bacillota</taxon>
        <taxon>Clostridia</taxon>
        <taxon>Lachnospirales</taxon>
        <taxon>Lachnospiraceae</taxon>
        <taxon>Anaerocolumna</taxon>
    </lineage>
</organism>
<dbReference type="EMBL" id="FRAC01000048">
    <property type="protein sequence ID" value="SHL72762.1"/>
    <property type="molecule type" value="Genomic_DNA"/>
</dbReference>
<evidence type="ECO:0000256" key="1">
    <source>
        <dbReference type="ARBA" id="ARBA00004651"/>
    </source>
</evidence>
<feature type="domain" description="ABC transmembrane type-1" evidence="8">
    <location>
        <begin position="72"/>
        <end position="280"/>
    </location>
</feature>
<gene>
    <name evidence="9" type="ORF">SAMN02745136_05567</name>
</gene>
<dbReference type="Pfam" id="PF00528">
    <property type="entry name" value="BPD_transp_1"/>
    <property type="match status" value="1"/>
</dbReference>
<name>A0A1M7CZU0_9FIRM</name>
<protein>
    <submittedName>
        <fullName evidence="9">Putative aldouronate transport system permease protein</fullName>
    </submittedName>
</protein>
<dbReference type="AlphaFoldDB" id="A0A1M7CZU0"/>
<evidence type="ECO:0000313" key="10">
    <source>
        <dbReference type="Proteomes" id="UP000184386"/>
    </source>
</evidence>
<feature type="transmembrane region" description="Helical" evidence="7">
    <location>
        <begin position="139"/>
        <end position="156"/>
    </location>
</feature>
<evidence type="ECO:0000259" key="8">
    <source>
        <dbReference type="PROSITE" id="PS50928"/>
    </source>
</evidence>
<dbReference type="GO" id="GO:0055085">
    <property type="term" value="P:transmembrane transport"/>
    <property type="evidence" value="ECO:0007669"/>
    <property type="project" value="InterPro"/>
</dbReference>
<dbReference type="RefSeq" id="WP_073280444.1">
    <property type="nucleotide sequence ID" value="NZ_FRAC01000048.1"/>
</dbReference>
<evidence type="ECO:0000256" key="4">
    <source>
        <dbReference type="ARBA" id="ARBA00022692"/>
    </source>
</evidence>
<feature type="transmembrane region" description="Helical" evidence="7">
    <location>
        <begin position="72"/>
        <end position="95"/>
    </location>
</feature>
<proteinExistence type="inferred from homology"/>
<dbReference type="STRING" id="1121322.SAMN02745136_05567"/>
<sequence length="295" mass="33351">MVERRTSFQIMANVILTVLAILCLLPFILLIVSSFTDELTLTHYGYSFFPKKLSLDAYRYLLVDSTTILRSYIISFGVSIAGTLANVFLTVLFAYPLSRKDLPGRQVFAFFIFFTMLFNGGLVPSYIMWTQVFHIKNTWWAYMVPGLMMSAFYVIMMRTYFTTNIPEAVIEAARMDGATERHILTKIVLPMSIPIVATVTLLVGLSYWNDWINGLYYINKDTMYSVQSLLNKMLMDVQFLLSNAQSGAAINQDIVLPSTGIKMAIAVMGALPILIVYPFFQKYFIKGIIIGAVKG</sequence>
<keyword evidence="3" id="KW-1003">Cell membrane</keyword>
<dbReference type="PANTHER" id="PTHR43744:SF9">
    <property type="entry name" value="POLYGALACTURONAN_RHAMNOGALACTURONAN TRANSPORT SYSTEM PERMEASE PROTEIN YTCP"/>
    <property type="match status" value="1"/>
</dbReference>
<dbReference type="PANTHER" id="PTHR43744">
    <property type="entry name" value="ABC TRANSPORTER PERMEASE PROTEIN MG189-RELATED-RELATED"/>
    <property type="match status" value="1"/>
</dbReference>
<evidence type="ECO:0000256" key="5">
    <source>
        <dbReference type="ARBA" id="ARBA00022989"/>
    </source>
</evidence>
<keyword evidence="10" id="KW-1185">Reference proteome</keyword>
<evidence type="ECO:0000256" key="6">
    <source>
        <dbReference type="ARBA" id="ARBA00023136"/>
    </source>
</evidence>
<comment type="subcellular location">
    <subcellularLocation>
        <location evidence="1 7">Cell membrane</location>
        <topology evidence="1 7">Multi-pass membrane protein</topology>
    </subcellularLocation>
</comment>
<feature type="transmembrane region" description="Helical" evidence="7">
    <location>
        <begin position="12"/>
        <end position="35"/>
    </location>
</feature>
<evidence type="ECO:0000256" key="2">
    <source>
        <dbReference type="ARBA" id="ARBA00022448"/>
    </source>
</evidence>
<comment type="similarity">
    <text evidence="7">Belongs to the binding-protein-dependent transport system permease family.</text>
</comment>
<dbReference type="InterPro" id="IPR000515">
    <property type="entry name" value="MetI-like"/>
</dbReference>
<evidence type="ECO:0000256" key="3">
    <source>
        <dbReference type="ARBA" id="ARBA00022475"/>
    </source>
</evidence>
<reference evidence="9 10" key="1">
    <citation type="submission" date="2016-11" db="EMBL/GenBank/DDBJ databases">
        <authorList>
            <person name="Jaros S."/>
            <person name="Januszkiewicz K."/>
            <person name="Wedrychowicz H."/>
        </authorList>
    </citation>
    <scope>NUCLEOTIDE SEQUENCE [LARGE SCALE GENOMIC DNA]</scope>
    <source>
        <strain evidence="9 10">DSM 15929</strain>
    </source>
</reference>
<evidence type="ECO:0000256" key="7">
    <source>
        <dbReference type="RuleBase" id="RU363032"/>
    </source>
</evidence>
<dbReference type="GO" id="GO:0005886">
    <property type="term" value="C:plasma membrane"/>
    <property type="evidence" value="ECO:0007669"/>
    <property type="project" value="UniProtKB-SubCell"/>
</dbReference>
<evidence type="ECO:0000313" key="9">
    <source>
        <dbReference type="EMBL" id="SHL72762.1"/>
    </source>
</evidence>
<dbReference type="InterPro" id="IPR035906">
    <property type="entry name" value="MetI-like_sf"/>
</dbReference>
<keyword evidence="4 7" id="KW-0812">Transmembrane</keyword>
<dbReference type="Gene3D" id="1.10.3720.10">
    <property type="entry name" value="MetI-like"/>
    <property type="match status" value="1"/>
</dbReference>
<dbReference type="OrthoDB" id="157184at2"/>
<dbReference type="Proteomes" id="UP000184386">
    <property type="component" value="Unassembled WGS sequence"/>
</dbReference>
<dbReference type="CDD" id="cd06261">
    <property type="entry name" value="TM_PBP2"/>
    <property type="match status" value="1"/>
</dbReference>
<dbReference type="PROSITE" id="PS50928">
    <property type="entry name" value="ABC_TM1"/>
    <property type="match status" value="1"/>
</dbReference>
<accession>A0A1M7CZU0</accession>
<feature type="transmembrane region" description="Helical" evidence="7">
    <location>
        <begin position="187"/>
        <end position="208"/>
    </location>
</feature>
<feature type="transmembrane region" description="Helical" evidence="7">
    <location>
        <begin position="107"/>
        <end position="127"/>
    </location>
</feature>
<dbReference type="SUPFAM" id="SSF161098">
    <property type="entry name" value="MetI-like"/>
    <property type="match status" value="1"/>
</dbReference>
<keyword evidence="2 7" id="KW-0813">Transport</keyword>
<feature type="transmembrane region" description="Helical" evidence="7">
    <location>
        <begin position="261"/>
        <end position="280"/>
    </location>
</feature>
<keyword evidence="5 7" id="KW-1133">Transmembrane helix</keyword>